<protein>
    <submittedName>
        <fullName evidence="2">Unnamed protein product</fullName>
    </submittedName>
</protein>
<evidence type="ECO:0000256" key="1">
    <source>
        <dbReference type="SAM" id="MobiDB-lite"/>
    </source>
</evidence>
<dbReference type="EMBL" id="BSXT01002173">
    <property type="protein sequence ID" value="GMF47614.1"/>
    <property type="molecule type" value="Genomic_DNA"/>
</dbReference>
<feature type="compositionally biased region" description="Polar residues" evidence="1">
    <location>
        <begin position="84"/>
        <end position="106"/>
    </location>
</feature>
<sequence length="378" mass="41922">MPIKNVVSTPPSAHSLSTFGFPTSTPTSAKQRLSQRSLPMLSSENLQKEDTITTSFSKLLQLMTDTTHEFDAAMKPFEFKPRSRANTAPSLEQNSQIRRNSSQPLTPNYAKPTLSTMAMARPASVDAKSRLLHASPFLFPTKNQQASKAKYIERPQAPPDGNKKYLPSDTNEFQEGSFVYFLSSEALPAAYSFADPEDQAQVARVIKTLPSGECGLQLYRQVPSRDSPQNCPNKTRSYFATPHFIDCCSTLLHTIPNITFDPQTNTCEWHVREQKPTSTENSDGRSKPTQNNSPPTHRHFYTQVLARLTFTPANLAEPISQATESMSPGICLPCPSFAECFRVPVAPTVFPKVRVSLTFEPPERFPRCSTVANSSADP</sequence>
<keyword evidence="3" id="KW-1185">Reference proteome</keyword>
<reference evidence="2" key="1">
    <citation type="submission" date="2023-04" db="EMBL/GenBank/DDBJ databases">
        <title>Phytophthora fragariaefolia NBRC 109709.</title>
        <authorList>
            <person name="Ichikawa N."/>
            <person name="Sato H."/>
            <person name="Tonouchi N."/>
        </authorList>
    </citation>
    <scope>NUCLEOTIDE SEQUENCE</scope>
    <source>
        <strain evidence="2">NBRC 109709</strain>
    </source>
</reference>
<evidence type="ECO:0000313" key="3">
    <source>
        <dbReference type="Proteomes" id="UP001165121"/>
    </source>
</evidence>
<feature type="region of interest" description="Disordered" evidence="1">
    <location>
        <begin position="1"/>
        <end position="28"/>
    </location>
</feature>
<feature type="region of interest" description="Disordered" evidence="1">
    <location>
        <begin position="273"/>
        <end position="297"/>
    </location>
</feature>
<evidence type="ECO:0000313" key="2">
    <source>
        <dbReference type="EMBL" id="GMF47614.1"/>
    </source>
</evidence>
<feature type="compositionally biased region" description="Polar residues" evidence="1">
    <location>
        <begin position="276"/>
        <end position="295"/>
    </location>
</feature>
<dbReference type="OrthoDB" id="124419at2759"/>
<name>A0A9W6XXY3_9STRA</name>
<organism evidence="2 3">
    <name type="scientific">Phytophthora fragariaefolia</name>
    <dbReference type="NCBI Taxonomy" id="1490495"/>
    <lineage>
        <taxon>Eukaryota</taxon>
        <taxon>Sar</taxon>
        <taxon>Stramenopiles</taxon>
        <taxon>Oomycota</taxon>
        <taxon>Peronosporomycetes</taxon>
        <taxon>Peronosporales</taxon>
        <taxon>Peronosporaceae</taxon>
        <taxon>Phytophthora</taxon>
    </lineage>
</organism>
<dbReference type="AlphaFoldDB" id="A0A9W6XXY3"/>
<dbReference type="Proteomes" id="UP001165121">
    <property type="component" value="Unassembled WGS sequence"/>
</dbReference>
<accession>A0A9W6XXY3</accession>
<feature type="compositionally biased region" description="Polar residues" evidence="1">
    <location>
        <begin position="1"/>
        <end position="14"/>
    </location>
</feature>
<feature type="compositionally biased region" description="Low complexity" evidence="1">
    <location>
        <begin position="15"/>
        <end position="28"/>
    </location>
</feature>
<feature type="region of interest" description="Disordered" evidence="1">
    <location>
        <begin position="77"/>
        <end position="110"/>
    </location>
</feature>
<gene>
    <name evidence="2" type="ORF">Pfra01_001806500</name>
</gene>
<proteinExistence type="predicted"/>
<comment type="caution">
    <text evidence="2">The sequence shown here is derived from an EMBL/GenBank/DDBJ whole genome shotgun (WGS) entry which is preliminary data.</text>
</comment>